<dbReference type="RefSeq" id="WP_138253946.1">
    <property type="nucleotide sequence ID" value="NZ_VAVZ01000041.1"/>
</dbReference>
<dbReference type="InterPro" id="IPR001387">
    <property type="entry name" value="Cro/C1-type_HTH"/>
</dbReference>
<feature type="domain" description="HTH cro/C1-type" evidence="1">
    <location>
        <begin position="12"/>
        <end position="76"/>
    </location>
</feature>
<dbReference type="OrthoDB" id="3626437at2"/>
<reference evidence="2 3" key="1">
    <citation type="submission" date="2019-05" db="EMBL/GenBank/DDBJ databases">
        <title>Nesterenkonia sp. GY074 isolated from the Southern Atlantic Ocean.</title>
        <authorList>
            <person name="Zhang G."/>
        </authorList>
    </citation>
    <scope>NUCLEOTIDE SEQUENCE [LARGE SCALE GENOMIC DNA]</scope>
    <source>
        <strain evidence="2 3">GY074</strain>
    </source>
</reference>
<organism evidence="2 3">
    <name type="scientific">Nesterenkonia salmonea</name>
    <dbReference type="NCBI Taxonomy" id="1804987"/>
    <lineage>
        <taxon>Bacteria</taxon>
        <taxon>Bacillati</taxon>
        <taxon>Actinomycetota</taxon>
        <taxon>Actinomycetes</taxon>
        <taxon>Micrococcales</taxon>
        <taxon>Micrococcaceae</taxon>
        <taxon>Nesterenkonia</taxon>
    </lineage>
</organism>
<dbReference type="Pfam" id="PF13443">
    <property type="entry name" value="HTH_26"/>
    <property type="match status" value="1"/>
</dbReference>
<gene>
    <name evidence="2" type="ORF">FEF26_12875</name>
</gene>
<dbReference type="EMBL" id="VAVZ01000041">
    <property type="protein sequence ID" value="TLP93701.1"/>
    <property type="molecule type" value="Genomic_DNA"/>
</dbReference>
<name>A0A5R9B7Z4_9MICC</name>
<protein>
    <submittedName>
        <fullName evidence="2">Helix-turn-helix transcriptional regulator</fullName>
    </submittedName>
</protein>
<dbReference type="Gene3D" id="1.10.260.40">
    <property type="entry name" value="lambda repressor-like DNA-binding domains"/>
    <property type="match status" value="1"/>
</dbReference>
<dbReference type="AlphaFoldDB" id="A0A5R9B7Z4"/>
<dbReference type="GO" id="GO:0003677">
    <property type="term" value="F:DNA binding"/>
    <property type="evidence" value="ECO:0007669"/>
    <property type="project" value="InterPro"/>
</dbReference>
<accession>A0A5R9B7Z4</accession>
<dbReference type="Proteomes" id="UP000310458">
    <property type="component" value="Unassembled WGS sequence"/>
</dbReference>
<sequence>MKREIEYQWRARELMARHGFRNTRELVEPLRERGITLSESQIYRMVSQNPERISFQLLAALCDLFGVEVNELFTFTATDARSVRQKHVVGSGENTARFVDTYQPVRARILDED</sequence>
<keyword evidence="3" id="KW-1185">Reference proteome</keyword>
<evidence type="ECO:0000313" key="2">
    <source>
        <dbReference type="EMBL" id="TLP93701.1"/>
    </source>
</evidence>
<dbReference type="InterPro" id="IPR010982">
    <property type="entry name" value="Lambda_DNA-bd_dom_sf"/>
</dbReference>
<comment type="caution">
    <text evidence="2">The sequence shown here is derived from an EMBL/GenBank/DDBJ whole genome shotgun (WGS) entry which is preliminary data.</text>
</comment>
<evidence type="ECO:0000313" key="3">
    <source>
        <dbReference type="Proteomes" id="UP000310458"/>
    </source>
</evidence>
<evidence type="ECO:0000259" key="1">
    <source>
        <dbReference type="Pfam" id="PF13443"/>
    </source>
</evidence>
<proteinExistence type="predicted"/>